<protein>
    <submittedName>
        <fullName evidence="1">Uncharacterized protein</fullName>
    </submittedName>
</protein>
<organism evidence="1 2">
    <name type="scientific">Peptostreptococcus anaerobius 653-L</name>
    <dbReference type="NCBI Taxonomy" id="596329"/>
    <lineage>
        <taxon>Bacteria</taxon>
        <taxon>Bacillati</taxon>
        <taxon>Bacillota</taxon>
        <taxon>Clostridia</taxon>
        <taxon>Peptostreptococcales</taxon>
        <taxon>Peptostreptococcaceae</taxon>
        <taxon>Peptostreptococcus</taxon>
    </lineage>
</organism>
<comment type="caution">
    <text evidence="1">The sequence shown here is derived from an EMBL/GenBank/DDBJ whole genome shotgun (WGS) entry which is preliminary data.</text>
</comment>
<evidence type="ECO:0000313" key="1">
    <source>
        <dbReference type="EMBL" id="EFD04325.1"/>
    </source>
</evidence>
<dbReference type="AlphaFoldDB" id="D3MU52"/>
<name>D3MU52_9FIRM</name>
<gene>
    <name evidence="1" type="ORF">HMPREF0631_1358</name>
</gene>
<dbReference type="EMBL" id="ADJN01000065">
    <property type="protein sequence ID" value="EFD04325.1"/>
    <property type="molecule type" value="Genomic_DNA"/>
</dbReference>
<dbReference type="Proteomes" id="UP000004206">
    <property type="component" value="Unassembled WGS sequence"/>
</dbReference>
<accession>D3MU52</accession>
<evidence type="ECO:0000313" key="2">
    <source>
        <dbReference type="Proteomes" id="UP000004206"/>
    </source>
</evidence>
<keyword evidence="2" id="KW-1185">Reference proteome</keyword>
<proteinExistence type="predicted"/>
<sequence length="52" mass="6325">MGCHSKCKSYAEYRDLKEELYKKRQVSIDIQSYVHDELSKNIYKSRRKKHGF</sequence>
<reference evidence="1 2" key="1">
    <citation type="submission" date="2010-01" db="EMBL/GenBank/DDBJ databases">
        <authorList>
            <person name="Dodson R."/>
            <person name="Madupu R."/>
            <person name="Durkin A.S."/>
            <person name="Torralba M."/>
            <person name="Methe B."/>
            <person name="Sutton G.G."/>
            <person name="Strausberg R.L."/>
            <person name="Nelson K.E."/>
        </authorList>
    </citation>
    <scope>NUCLEOTIDE SEQUENCE [LARGE SCALE GENOMIC DNA]</scope>
    <source>
        <strain evidence="1 2">653-L</strain>
    </source>
</reference>